<proteinExistence type="predicted"/>
<dbReference type="Gene3D" id="3.40.630.30">
    <property type="match status" value="1"/>
</dbReference>
<dbReference type="PANTHER" id="PTHR43610:SF1">
    <property type="entry name" value="N-ACETYLTRANSFERASE DOMAIN-CONTAINING PROTEIN"/>
    <property type="match status" value="1"/>
</dbReference>
<dbReference type="AlphaFoldDB" id="A0A3B7MQD6"/>
<dbReference type="InterPro" id="IPR000182">
    <property type="entry name" value="GNAT_dom"/>
</dbReference>
<dbReference type="InterPro" id="IPR016181">
    <property type="entry name" value="Acyl_CoA_acyltransferase"/>
</dbReference>
<dbReference type="Proteomes" id="UP000263900">
    <property type="component" value="Chromosome"/>
</dbReference>
<dbReference type="SUPFAM" id="SSF55729">
    <property type="entry name" value="Acyl-CoA N-acyltransferases (Nat)"/>
    <property type="match status" value="1"/>
</dbReference>
<keyword evidence="3" id="KW-1185">Reference proteome</keyword>
<protein>
    <submittedName>
        <fullName evidence="2">N-acetyltransferase</fullName>
    </submittedName>
</protein>
<dbReference type="KEGG" id="pseg:D3H65_02095"/>
<gene>
    <name evidence="2" type="ORF">D3H65_02095</name>
</gene>
<dbReference type="PANTHER" id="PTHR43610">
    <property type="entry name" value="BLL6696 PROTEIN"/>
    <property type="match status" value="1"/>
</dbReference>
<accession>A0A3B7MQD6</accession>
<evidence type="ECO:0000313" key="2">
    <source>
        <dbReference type="EMBL" id="AXY72831.1"/>
    </source>
</evidence>
<dbReference type="RefSeq" id="WP_119048669.1">
    <property type="nucleotide sequence ID" value="NZ_CP032157.1"/>
</dbReference>
<dbReference type="PROSITE" id="PS51186">
    <property type="entry name" value="GNAT"/>
    <property type="match status" value="1"/>
</dbReference>
<feature type="domain" description="N-acetyltransferase" evidence="1">
    <location>
        <begin position="14"/>
        <end position="172"/>
    </location>
</feature>
<evidence type="ECO:0000259" key="1">
    <source>
        <dbReference type="PROSITE" id="PS51186"/>
    </source>
</evidence>
<dbReference type="OrthoDB" id="9795199at2"/>
<keyword evidence="2" id="KW-0808">Transferase</keyword>
<dbReference type="GO" id="GO:0016747">
    <property type="term" value="F:acyltransferase activity, transferring groups other than amino-acyl groups"/>
    <property type="evidence" value="ECO:0007669"/>
    <property type="project" value="InterPro"/>
</dbReference>
<evidence type="ECO:0000313" key="3">
    <source>
        <dbReference type="Proteomes" id="UP000263900"/>
    </source>
</evidence>
<dbReference type="EMBL" id="CP032157">
    <property type="protein sequence ID" value="AXY72831.1"/>
    <property type="molecule type" value="Genomic_DNA"/>
</dbReference>
<organism evidence="2 3">
    <name type="scientific">Paraflavitalea soli</name>
    <dbReference type="NCBI Taxonomy" id="2315862"/>
    <lineage>
        <taxon>Bacteria</taxon>
        <taxon>Pseudomonadati</taxon>
        <taxon>Bacteroidota</taxon>
        <taxon>Chitinophagia</taxon>
        <taxon>Chitinophagales</taxon>
        <taxon>Chitinophagaceae</taxon>
        <taxon>Paraflavitalea</taxon>
    </lineage>
</organism>
<name>A0A3B7MQD6_9BACT</name>
<sequence length="177" mass="20038">MHFSIQAVLENDQAILEPLAEQDFDVLYALASDPKVWEQHPNKNRWKKDEFVNYFEGAMQSKGAYKIIDKASGKVAGGTRFYEYSPEGKSIAIGYTFYATKFWGTGINPSVKKLMLDYAFQFVDTVIFHVGATNLRSQIAIGRVGAVKVGEQSIAYHGEPPRLNFVYEIKKEDWLKG</sequence>
<reference evidence="2 3" key="1">
    <citation type="submission" date="2018-09" db="EMBL/GenBank/DDBJ databases">
        <title>Genome sequencing of strain 6GH32-13.</title>
        <authorList>
            <person name="Weon H.-Y."/>
            <person name="Heo J."/>
            <person name="Kwon S.-W."/>
        </authorList>
    </citation>
    <scope>NUCLEOTIDE SEQUENCE [LARGE SCALE GENOMIC DNA]</scope>
    <source>
        <strain evidence="2 3">5GH32-13</strain>
    </source>
</reference>
<dbReference type="Pfam" id="PF13302">
    <property type="entry name" value="Acetyltransf_3"/>
    <property type="match status" value="1"/>
</dbReference>